<evidence type="ECO:0000313" key="4">
    <source>
        <dbReference type="Proteomes" id="UP000009235"/>
    </source>
</evidence>
<dbReference type="eggNOG" id="COG3662">
    <property type="taxonomic scope" value="Bacteria"/>
</dbReference>
<evidence type="ECO:0000313" key="3">
    <source>
        <dbReference type="EMBL" id="AEF39625.1"/>
    </source>
</evidence>
<gene>
    <name evidence="3" type="ordered locus">AS9A_1173</name>
</gene>
<dbReference type="GO" id="GO:0016491">
    <property type="term" value="F:oxidoreductase activity"/>
    <property type="evidence" value="ECO:0007669"/>
    <property type="project" value="InterPro"/>
</dbReference>
<feature type="region of interest" description="Disordered" evidence="1">
    <location>
        <begin position="291"/>
        <end position="316"/>
    </location>
</feature>
<dbReference type="EMBL" id="CP002786">
    <property type="protein sequence ID" value="AEF39625.1"/>
    <property type="molecule type" value="Genomic_DNA"/>
</dbReference>
<dbReference type="PANTHER" id="PTHR36151:SF3">
    <property type="entry name" value="ER-BOUND OXYGENASE MPAB_MPAB'_RUBBER OXYGENASE CATALYTIC DOMAIN-CONTAINING PROTEIN"/>
    <property type="match status" value="1"/>
</dbReference>
<dbReference type="HOGENOM" id="CLU_059206_0_1_11"/>
<sequence>MKMIKDPLRCEDEGFFGPDSISWRISGPTIAPGIVALGAYFFLNPWNATIGVANTTAYGKPMQRITLTAEYMYAMYFGDRATARHAADVVNRIHDHVTGTWGPTGDRVHSASEPRNLMWLLIPYGQTALDAYDAYGPRRLTPEERDRYWREESTVVGELNRIPRELMPQSQAEVDAYFEAERHNLAFTEAAMRVTDVFFPRPIAGIIPAPSALPMRIALASGVAIAPDYLMRLLGREPYPGPVKTAIKAVHRPLFAAMASTPTLRDAIPLTVSDSVRTLVRRARTAARTGVYDAPRATDSSEALQHRPENNALAGA</sequence>
<accession>F6ERP8</accession>
<protein>
    <recommendedName>
        <fullName evidence="2">ER-bound oxygenase mpaB/mpaB'/Rubber oxygenase catalytic domain-containing protein</fullName>
    </recommendedName>
</protein>
<evidence type="ECO:0000259" key="2">
    <source>
        <dbReference type="Pfam" id="PF09995"/>
    </source>
</evidence>
<keyword evidence="4" id="KW-1185">Reference proteome</keyword>
<dbReference type="STRING" id="443218.AS9A_1173"/>
<dbReference type="PANTHER" id="PTHR36151">
    <property type="entry name" value="BLR2777 PROTEIN"/>
    <property type="match status" value="1"/>
</dbReference>
<dbReference type="RefSeq" id="WP_013805974.1">
    <property type="nucleotide sequence ID" value="NC_015564.1"/>
</dbReference>
<dbReference type="Proteomes" id="UP000009235">
    <property type="component" value="Chromosome"/>
</dbReference>
<dbReference type="AlphaFoldDB" id="F6ERP8"/>
<name>F6ERP8_HOYSD</name>
<dbReference type="OrthoDB" id="108890at2"/>
<dbReference type="InterPro" id="IPR018713">
    <property type="entry name" value="MPAB/Lcp_cat_dom"/>
</dbReference>
<evidence type="ECO:0000256" key="1">
    <source>
        <dbReference type="SAM" id="MobiDB-lite"/>
    </source>
</evidence>
<organism evidence="3 4">
    <name type="scientific">Hoyosella subflava (strain DSM 45089 / JCM 17490 / NBRC 109087 / DQS3-9A1)</name>
    <name type="common">Amycolicicoccus subflavus</name>
    <dbReference type="NCBI Taxonomy" id="443218"/>
    <lineage>
        <taxon>Bacteria</taxon>
        <taxon>Bacillati</taxon>
        <taxon>Actinomycetota</taxon>
        <taxon>Actinomycetes</taxon>
        <taxon>Mycobacteriales</taxon>
        <taxon>Hoyosellaceae</taxon>
        <taxon>Hoyosella</taxon>
    </lineage>
</organism>
<feature type="domain" description="ER-bound oxygenase mpaB/mpaB'/Rubber oxygenase catalytic" evidence="2">
    <location>
        <begin position="39"/>
        <end position="238"/>
    </location>
</feature>
<dbReference type="KEGG" id="asd:AS9A_1173"/>
<proteinExistence type="predicted"/>
<reference evidence="3 4" key="1">
    <citation type="journal article" date="2011" name="J. Bacteriol.">
        <title>Complete genome sequence of Amycolicicoccus subflavus DQS3-9A1T, an actinomycete isolated from crude oil-polluted soil.</title>
        <authorList>
            <person name="Cai M."/>
            <person name="Chen W.M."/>
            <person name="Nie Y."/>
            <person name="Chi C.Q."/>
            <person name="Wang Y.N."/>
            <person name="Tang Y.Q."/>
            <person name="Li G.Y."/>
            <person name="Wu X.L."/>
        </authorList>
    </citation>
    <scope>NUCLEOTIDE SEQUENCE [LARGE SCALE GENOMIC DNA]</scope>
    <source>
        <strain evidence="4">DSM 45089 / DQS3-9A1</strain>
    </source>
</reference>
<dbReference type="Pfam" id="PF09995">
    <property type="entry name" value="MPAB_Lcp_cat"/>
    <property type="match status" value="1"/>
</dbReference>